<dbReference type="InterPro" id="IPR010272">
    <property type="entry name" value="T6SS_TssF"/>
</dbReference>
<accession>A0A1I2DXY6</accession>
<dbReference type="Pfam" id="PF05947">
    <property type="entry name" value="T6SS_TssF"/>
    <property type="match status" value="1"/>
</dbReference>
<dbReference type="RefSeq" id="WP_096327398.1">
    <property type="nucleotide sequence ID" value="NZ_FOMX01000021.1"/>
</dbReference>
<sequence>MSFSHYYKSELAFITEMARAFAEANPATAGLLKERSSDPDVERLIEAFAFQAAGIRARMDAVAPSIVHGLAELLLPHYLRPLPAATIVEFQPNMRALRNRHRVAKGRVLQSRLVEGTACKFRTCWDVDLAPVEVVDASLDDSVAARPAIKITLRLSETGKGVLAECERLRFFLHHREPSLPATLMMWLSRHFTGATAKTGEGEGGTVQLGAKAVELVGLSRDTAVFPWPDTAPTGYRAILEYFTLPEKYHFFDLLGLEKVKLTTNELTLRLEFERPPPLPTQVGKDTFRLHCTPAVNLFEVAAEPVQYSPLEREHLLRADGVDPRHMEVYEVRGVTGVGRATNTRRQFLPFYRFTHAGAARSTPHYSLRRVEAIDDGVDTYITLDEPAGSAPTQEESVSIELVCTNRGLPRELQPGQITETTPGAMFRGYENITQVTAPIRVPLGSEALWRMLSHLAIGQRGLVEVEALRALLGLYNLQGLGNVQIGRGNERQIESVRRLQRETVTRLVYGIPIRAVRTRIELDETGFPSAGNAFVFGAVLNALFGSLVSLNAASEVVITLVPSKAEFAWPVQIGL</sequence>
<dbReference type="AlphaFoldDB" id="A0A1I2DXY6"/>
<organism evidence="1 2">
    <name type="scientific">Nannocystis exedens</name>
    <dbReference type="NCBI Taxonomy" id="54"/>
    <lineage>
        <taxon>Bacteria</taxon>
        <taxon>Pseudomonadati</taxon>
        <taxon>Myxococcota</taxon>
        <taxon>Polyangia</taxon>
        <taxon>Nannocystales</taxon>
        <taxon>Nannocystaceae</taxon>
        <taxon>Nannocystis</taxon>
    </lineage>
</organism>
<name>A0A1I2DXY6_9BACT</name>
<gene>
    <name evidence="1" type="ORF">SAMN02745121_05789</name>
</gene>
<dbReference type="STRING" id="54.SAMN02745121_05789"/>
<keyword evidence="2" id="KW-1185">Reference proteome</keyword>
<dbReference type="OrthoDB" id="9763676at2"/>
<dbReference type="PANTHER" id="PTHR35370:SF1">
    <property type="entry name" value="TYPE VI SECRETION SYSTEM COMPONENT TSSF1"/>
    <property type="match status" value="1"/>
</dbReference>
<dbReference type="Proteomes" id="UP000199400">
    <property type="component" value="Unassembled WGS sequence"/>
</dbReference>
<proteinExistence type="predicted"/>
<evidence type="ECO:0000313" key="1">
    <source>
        <dbReference type="EMBL" id="SFE85406.1"/>
    </source>
</evidence>
<reference evidence="2" key="1">
    <citation type="submission" date="2016-10" db="EMBL/GenBank/DDBJ databases">
        <authorList>
            <person name="Varghese N."/>
            <person name="Submissions S."/>
        </authorList>
    </citation>
    <scope>NUCLEOTIDE SEQUENCE [LARGE SCALE GENOMIC DNA]</scope>
    <source>
        <strain evidence="2">ATCC 25963</strain>
    </source>
</reference>
<dbReference type="EMBL" id="FOMX01000021">
    <property type="protein sequence ID" value="SFE85406.1"/>
    <property type="molecule type" value="Genomic_DNA"/>
</dbReference>
<dbReference type="PIRSF" id="PIRSF028304">
    <property type="entry name" value="UCP028304"/>
    <property type="match status" value="1"/>
</dbReference>
<evidence type="ECO:0000313" key="2">
    <source>
        <dbReference type="Proteomes" id="UP000199400"/>
    </source>
</evidence>
<protein>
    <submittedName>
        <fullName evidence="1">Type VI secretion system protein ImpG</fullName>
    </submittedName>
</protein>
<dbReference type="PANTHER" id="PTHR35370">
    <property type="entry name" value="CYTOPLASMIC PROTEIN-RELATED-RELATED"/>
    <property type="match status" value="1"/>
</dbReference>
<dbReference type="NCBIfam" id="TIGR03359">
    <property type="entry name" value="VI_chp_6"/>
    <property type="match status" value="1"/>
</dbReference>